<keyword evidence="5" id="KW-1185">Reference proteome</keyword>
<feature type="compositionally biased region" description="Pro residues" evidence="1">
    <location>
        <begin position="246"/>
        <end position="259"/>
    </location>
</feature>
<evidence type="ECO:0000259" key="3">
    <source>
        <dbReference type="Pfam" id="PF01471"/>
    </source>
</evidence>
<evidence type="ECO:0000256" key="1">
    <source>
        <dbReference type="SAM" id="MobiDB-lite"/>
    </source>
</evidence>
<keyword evidence="2" id="KW-0812">Transmembrane</keyword>
<dbReference type="Proteomes" id="UP000618795">
    <property type="component" value="Unassembled WGS sequence"/>
</dbReference>
<organism evidence="4 5">
    <name type="scientific">Streptomyces filipinensis</name>
    <dbReference type="NCBI Taxonomy" id="66887"/>
    <lineage>
        <taxon>Bacteria</taxon>
        <taxon>Bacillati</taxon>
        <taxon>Actinomycetota</taxon>
        <taxon>Actinomycetes</taxon>
        <taxon>Kitasatosporales</taxon>
        <taxon>Streptomycetaceae</taxon>
        <taxon>Streptomyces</taxon>
    </lineage>
</organism>
<feature type="compositionally biased region" description="Pro residues" evidence="1">
    <location>
        <begin position="270"/>
        <end position="280"/>
    </location>
</feature>
<feature type="compositionally biased region" description="Low complexity" evidence="1">
    <location>
        <begin position="281"/>
        <end position="310"/>
    </location>
</feature>
<sequence length="381" mass="38977">METSRGSGAPSIVVGVTVYGLLSPAFPTTDVENVRIVSEVREGRGEHMTDSEDPVGRTCPACGAPRGRDHSPSCDCTERAAEALRETRSAEAAAAEDFDPLRIRPYVEVEEGRPVPGAPRVPSDAETRPVPAVEATLPLGPVAGPGTAGPRMSGGGGPHGTGGPGARGGADEPGAAEPPADGASRRRSRRTVLLSVTGAGMTLVAAAGFASGLFSYHPPSRDRAVQEVRESVPEVSTPSQVSPTTPSYPPAVPRPPAPSPSASASRPSPSATPSPSPSPSAPAQTSRPAAPAASTTAPAAPRTTPAVAPVLQRGDSGPEVTELQLRLRQLNLYDDRISGVFGAPVQDAVRTYQLARGIQGDTLGVYGPATRKSLEAETTRP</sequence>
<reference evidence="4" key="1">
    <citation type="journal article" date="2014" name="Int. J. Syst. Evol. Microbiol.">
        <title>Complete genome sequence of Corynebacterium casei LMG S-19264T (=DSM 44701T), isolated from a smear-ripened cheese.</title>
        <authorList>
            <consortium name="US DOE Joint Genome Institute (JGI-PGF)"/>
            <person name="Walter F."/>
            <person name="Albersmeier A."/>
            <person name="Kalinowski J."/>
            <person name="Ruckert C."/>
        </authorList>
    </citation>
    <scope>NUCLEOTIDE SEQUENCE</scope>
    <source>
        <strain evidence="4">JCM 4369</strain>
    </source>
</reference>
<feature type="compositionally biased region" description="Gly residues" evidence="1">
    <location>
        <begin position="152"/>
        <end position="168"/>
    </location>
</feature>
<evidence type="ECO:0000256" key="2">
    <source>
        <dbReference type="SAM" id="Phobius"/>
    </source>
</evidence>
<dbReference type="AlphaFoldDB" id="A0A918M857"/>
<dbReference type="EMBL" id="BMTD01000001">
    <property type="protein sequence ID" value="GGU77223.1"/>
    <property type="molecule type" value="Genomic_DNA"/>
</dbReference>
<dbReference type="Gene3D" id="1.10.101.10">
    <property type="entry name" value="PGBD-like superfamily/PGBD"/>
    <property type="match status" value="1"/>
</dbReference>
<keyword evidence="2" id="KW-0472">Membrane</keyword>
<feature type="region of interest" description="Disordered" evidence="1">
    <location>
        <begin position="134"/>
        <end position="189"/>
    </location>
</feature>
<accession>A0A918M857</accession>
<name>A0A918M857_9ACTN</name>
<comment type="caution">
    <text evidence="4">The sequence shown here is derived from an EMBL/GenBank/DDBJ whole genome shotgun (WGS) entry which is preliminary data.</text>
</comment>
<dbReference type="InterPro" id="IPR036366">
    <property type="entry name" value="PGBDSf"/>
</dbReference>
<evidence type="ECO:0000313" key="5">
    <source>
        <dbReference type="Proteomes" id="UP000618795"/>
    </source>
</evidence>
<proteinExistence type="predicted"/>
<feature type="compositionally biased region" description="Low complexity" evidence="1">
    <location>
        <begin position="233"/>
        <end position="245"/>
    </location>
</feature>
<feature type="compositionally biased region" description="Low complexity" evidence="1">
    <location>
        <begin position="260"/>
        <end position="269"/>
    </location>
</feature>
<feature type="region of interest" description="Disordered" evidence="1">
    <location>
        <begin position="224"/>
        <end position="317"/>
    </location>
</feature>
<protein>
    <recommendedName>
        <fullName evidence="3">Peptidoglycan binding-like domain-containing protein</fullName>
    </recommendedName>
</protein>
<feature type="domain" description="Peptidoglycan binding-like" evidence="3">
    <location>
        <begin position="316"/>
        <end position="374"/>
    </location>
</feature>
<feature type="transmembrane region" description="Helical" evidence="2">
    <location>
        <begin position="192"/>
        <end position="216"/>
    </location>
</feature>
<dbReference type="SUPFAM" id="SSF47090">
    <property type="entry name" value="PGBD-like"/>
    <property type="match status" value="1"/>
</dbReference>
<keyword evidence="2" id="KW-1133">Transmembrane helix</keyword>
<feature type="compositionally biased region" description="Low complexity" evidence="1">
    <location>
        <begin position="172"/>
        <end position="182"/>
    </location>
</feature>
<dbReference type="Pfam" id="PF01471">
    <property type="entry name" value="PG_binding_1"/>
    <property type="match status" value="1"/>
</dbReference>
<dbReference type="InterPro" id="IPR036365">
    <property type="entry name" value="PGBD-like_sf"/>
</dbReference>
<reference evidence="4" key="2">
    <citation type="submission" date="2020-09" db="EMBL/GenBank/DDBJ databases">
        <authorList>
            <person name="Sun Q."/>
            <person name="Ohkuma M."/>
        </authorList>
    </citation>
    <scope>NUCLEOTIDE SEQUENCE</scope>
    <source>
        <strain evidence="4">JCM 4369</strain>
    </source>
</reference>
<dbReference type="InterPro" id="IPR002477">
    <property type="entry name" value="Peptidoglycan-bd-like"/>
</dbReference>
<evidence type="ECO:0000313" key="4">
    <source>
        <dbReference type="EMBL" id="GGU77223.1"/>
    </source>
</evidence>
<gene>
    <name evidence="4" type="ORF">GCM10010260_07000</name>
</gene>